<evidence type="ECO:0008006" key="5">
    <source>
        <dbReference type="Google" id="ProtNLM"/>
    </source>
</evidence>
<gene>
    <name evidence="3" type="ORF">ACFO4E_27240</name>
</gene>
<dbReference type="EMBL" id="JBHSFQ010000040">
    <property type="protein sequence ID" value="MFC4565569.1"/>
    <property type="molecule type" value="Genomic_DNA"/>
</dbReference>
<evidence type="ECO:0000313" key="4">
    <source>
        <dbReference type="Proteomes" id="UP001595923"/>
    </source>
</evidence>
<dbReference type="InterPro" id="IPR042100">
    <property type="entry name" value="Bug_dom1"/>
</dbReference>
<dbReference type="PANTHER" id="PTHR42928">
    <property type="entry name" value="TRICARBOXYLATE-BINDING PROTEIN"/>
    <property type="match status" value="1"/>
</dbReference>
<dbReference type="InterPro" id="IPR005064">
    <property type="entry name" value="BUG"/>
</dbReference>
<reference evidence="4" key="1">
    <citation type="journal article" date="2019" name="Int. J. Syst. Evol. Microbiol.">
        <title>The Global Catalogue of Microorganisms (GCM) 10K type strain sequencing project: providing services to taxonomists for standard genome sequencing and annotation.</title>
        <authorList>
            <consortium name="The Broad Institute Genomics Platform"/>
            <consortium name="The Broad Institute Genome Sequencing Center for Infectious Disease"/>
            <person name="Wu L."/>
            <person name="Ma J."/>
        </authorList>
    </citation>
    <scope>NUCLEOTIDE SEQUENCE [LARGE SCALE GENOMIC DNA]</scope>
    <source>
        <strain evidence="4">XZYJ18</strain>
    </source>
</reference>
<sequence>MSDVLERDPVQTPAEPAPPKPRTAMAVMGGFSALALLAALAGGELFTRHASTADGDFAGATVEVVIPLAEGGGTDTWARFVGQELMRTVPGQPGFSPLNDGGGEGIIATNDFARSAPADGTEVLVSTATTVVPWVLGRSEVGYDFDRLTPIVVNGTGGAVYGRTGAGIDGVDDLADPDRPLRFGGISPTGLDLTTMVAFDLLGVETTAVFGFEGRGPVNLALQRGEIDLDYQTTSAWAPSVEPLLEDGTAVPLMSLGQLDENGEVVRDPNFPDLETVPEVYERLHGSEPDGEAYEAYRTMLGVTYTYQKAMWVPQDTPEEAVEALRSSAHELSQDSGFEEEAAEVLGGYPLEARPDIAERTRDTYSVDGSVRDYLVTLLETGYGVELDEEV</sequence>
<comment type="caution">
    <text evidence="3">The sequence shown here is derived from an EMBL/GenBank/DDBJ whole genome shotgun (WGS) entry which is preliminary data.</text>
</comment>
<evidence type="ECO:0000256" key="2">
    <source>
        <dbReference type="SAM" id="MobiDB-lite"/>
    </source>
</evidence>
<proteinExistence type="inferred from homology"/>
<organism evidence="3 4">
    <name type="scientific">Nocardiopsis mangrovi</name>
    <dbReference type="NCBI Taxonomy" id="1179818"/>
    <lineage>
        <taxon>Bacteria</taxon>
        <taxon>Bacillati</taxon>
        <taxon>Actinomycetota</taxon>
        <taxon>Actinomycetes</taxon>
        <taxon>Streptosporangiales</taxon>
        <taxon>Nocardiopsidaceae</taxon>
        <taxon>Nocardiopsis</taxon>
    </lineage>
</organism>
<dbReference type="Gene3D" id="3.40.190.150">
    <property type="entry name" value="Bordetella uptake gene, domain 1"/>
    <property type="match status" value="1"/>
</dbReference>
<evidence type="ECO:0000313" key="3">
    <source>
        <dbReference type="EMBL" id="MFC4565569.1"/>
    </source>
</evidence>
<evidence type="ECO:0000256" key="1">
    <source>
        <dbReference type="ARBA" id="ARBA00006987"/>
    </source>
</evidence>
<feature type="region of interest" description="Disordered" evidence="2">
    <location>
        <begin position="1"/>
        <end position="22"/>
    </location>
</feature>
<keyword evidence="4" id="KW-1185">Reference proteome</keyword>
<dbReference type="PANTHER" id="PTHR42928:SF5">
    <property type="entry name" value="BLR1237 PROTEIN"/>
    <property type="match status" value="1"/>
</dbReference>
<dbReference type="Proteomes" id="UP001595923">
    <property type="component" value="Unassembled WGS sequence"/>
</dbReference>
<dbReference type="Gene3D" id="3.40.190.10">
    <property type="entry name" value="Periplasmic binding protein-like II"/>
    <property type="match status" value="1"/>
</dbReference>
<accession>A0ABV9E4Q8</accession>
<comment type="similarity">
    <text evidence="1">Belongs to the UPF0065 (bug) family.</text>
</comment>
<name>A0ABV9E4Q8_9ACTN</name>
<protein>
    <recommendedName>
        <fullName evidence="5">Tripartite-type tricarboxylate transporter, receptor component TctC</fullName>
    </recommendedName>
</protein>
<dbReference type="RefSeq" id="WP_378579669.1">
    <property type="nucleotide sequence ID" value="NZ_JBHSFQ010000040.1"/>
</dbReference>